<dbReference type="AlphaFoldDB" id="A0A5M8NVV1"/>
<evidence type="ECO:0000313" key="8">
    <source>
        <dbReference type="EMBL" id="KAA6300813.1"/>
    </source>
</evidence>
<comment type="caution">
    <text evidence="8">The sequence shown here is derived from an EMBL/GenBank/DDBJ whole genome shotgun (WGS) entry which is preliminary data.</text>
</comment>
<dbReference type="Proteomes" id="UP000324575">
    <property type="component" value="Unassembled WGS sequence"/>
</dbReference>
<evidence type="ECO:0000256" key="5">
    <source>
        <dbReference type="SAM" id="Coils"/>
    </source>
</evidence>
<organism evidence="8 9">
    <name type="scientific">Candidatus Ordinivivax streblomastigis</name>
    <dbReference type="NCBI Taxonomy" id="2540710"/>
    <lineage>
        <taxon>Bacteria</taxon>
        <taxon>Pseudomonadati</taxon>
        <taxon>Bacteroidota</taxon>
        <taxon>Bacteroidia</taxon>
        <taxon>Bacteroidales</taxon>
        <taxon>Candidatus Ordinivivax</taxon>
    </lineage>
</organism>
<dbReference type="InterPro" id="IPR002052">
    <property type="entry name" value="DNA_methylase_N6_adenine_CS"/>
</dbReference>
<keyword evidence="5" id="KW-0175">Coiled coil</keyword>
<comment type="similarity">
    <text evidence="2">Belongs to the type-I restriction system S methylase family.</text>
</comment>
<keyword evidence="4" id="KW-0238">DNA-binding</keyword>
<gene>
    <name evidence="8" type="ORF">EZS26_003033</name>
</gene>
<dbReference type="GO" id="GO:0003677">
    <property type="term" value="F:DNA binding"/>
    <property type="evidence" value="ECO:0007669"/>
    <property type="project" value="UniProtKB-KW"/>
</dbReference>
<accession>A0A5M8NVV1</accession>
<dbReference type="GO" id="GO:0009307">
    <property type="term" value="P:DNA restriction-modification system"/>
    <property type="evidence" value="ECO:0007669"/>
    <property type="project" value="UniProtKB-KW"/>
</dbReference>
<dbReference type="CDD" id="cd17243">
    <property type="entry name" value="RMtype1_S_AchA6I-TRD2-CR2_like"/>
    <property type="match status" value="1"/>
</dbReference>
<dbReference type="InterPro" id="IPR029063">
    <property type="entry name" value="SAM-dependent_MTases_sf"/>
</dbReference>
<dbReference type="PROSITE" id="PS00092">
    <property type="entry name" value="N6_MTASE"/>
    <property type="match status" value="1"/>
</dbReference>
<feature type="domain" description="DNA methylase adenine-specific" evidence="7">
    <location>
        <begin position="396"/>
        <end position="690"/>
    </location>
</feature>
<dbReference type="SUPFAM" id="SSF53335">
    <property type="entry name" value="S-adenosyl-L-methionine-dependent methyltransferases"/>
    <property type="match status" value="1"/>
</dbReference>
<dbReference type="InterPro" id="IPR003356">
    <property type="entry name" value="DNA_methylase_A-5"/>
</dbReference>
<keyword evidence="8" id="KW-0489">Methyltransferase</keyword>
<feature type="domain" description="Type I restriction modification DNA specificity" evidence="6">
    <location>
        <begin position="1086"/>
        <end position="1256"/>
    </location>
</feature>
<keyword evidence="3" id="KW-0680">Restriction system</keyword>
<evidence type="ECO:0000256" key="3">
    <source>
        <dbReference type="ARBA" id="ARBA00022747"/>
    </source>
</evidence>
<protein>
    <submittedName>
        <fullName evidence="8">Putative type I restriction enzymeP M protein</fullName>
        <ecNumber evidence="8">2.1.1.72</ecNumber>
    </submittedName>
</protein>
<dbReference type="GO" id="GO:0032259">
    <property type="term" value="P:methylation"/>
    <property type="evidence" value="ECO:0007669"/>
    <property type="project" value="UniProtKB-KW"/>
</dbReference>
<dbReference type="InterPro" id="IPR000055">
    <property type="entry name" value="Restrct_endonuc_typeI_TRD"/>
</dbReference>
<evidence type="ECO:0000313" key="9">
    <source>
        <dbReference type="Proteomes" id="UP000324575"/>
    </source>
</evidence>
<dbReference type="Pfam" id="PF02384">
    <property type="entry name" value="N6_Mtase"/>
    <property type="match status" value="1"/>
</dbReference>
<dbReference type="InterPro" id="IPR052021">
    <property type="entry name" value="Type-I_RS_S_subunit"/>
</dbReference>
<comment type="similarity">
    <text evidence="1">Belongs to the N(4)/N(6)-methyltransferase family.</text>
</comment>
<dbReference type="PANTHER" id="PTHR30408:SF12">
    <property type="entry name" value="TYPE I RESTRICTION ENZYME MJAVIII SPECIFICITY SUBUNIT"/>
    <property type="match status" value="1"/>
</dbReference>
<proteinExistence type="inferred from homology"/>
<dbReference type="EC" id="2.1.1.72" evidence="8"/>
<dbReference type="PANTHER" id="PTHR30408">
    <property type="entry name" value="TYPE-1 RESTRICTION ENZYME ECOKI SPECIFICITY PROTEIN"/>
    <property type="match status" value="1"/>
</dbReference>
<feature type="coiled-coil region" evidence="5">
    <location>
        <begin position="1047"/>
        <end position="1074"/>
    </location>
</feature>
<evidence type="ECO:0000259" key="6">
    <source>
        <dbReference type="Pfam" id="PF01420"/>
    </source>
</evidence>
<evidence type="ECO:0000256" key="4">
    <source>
        <dbReference type="ARBA" id="ARBA00023125"/>
    </source>
</evidence>
<dbReference type="EMBL" id="SNRX01000046">
    <property type="protein sequence ID" value="KAA6300813.1"/>
    <property type="molecule type" value="Genomic_DNA"/>
</dbReference>
<sequence length="1270" mass="147500">MRGQNQINMDYTNFISQLGFIPKENTSGIFHKKYMLHGGYEIEFDLTNKKINYGTKIISENKTTQNFSQPENFVVLECVNRLLEKGYKPSTIILEKTYPAGHGTSGRLDICVTRDDGTEYLLIECKTYGKEFDKEFNNLKKNGGQLFTYFKFSNKPDIIMLYASELKGKEIIYRNEIVKIEDDYRIGDVKDFYEKWNKLTKDNGVWESPPYNFLPKAYTIEKLEDIRPEDSSFIFNRFLEILRHNVVSDKGNAFNRIFTLFLCKIYDEKVNEGTDNELGFQWFNTPFQYEGKYYAQDDHISFQLRLTDLYKNGMYEFLEKVVTDFSETEFKNQFPFLAEEQRPLVWKEFSRIRLEKNNEFAIKDVYDEQSFYDNAVVVKEIVELLQKYKLRYAKKQQYLSDFFELLLTTGLKQESGQFFTPVPVAQFIIKSLPIDEIVEEKLSSAKIDNDTLLPYIMDYAAGSGHFITEMMHEIQRLIDKKEDKKYNPSVAKKIRTWKDDHFAWAINYIYGIEKDYRLVKVGKVGCYLHGDGLANVIHSDGLARFAHQDYKGKLLAKDNNFPQENKQFDIIVSNPPYSVSAFKNNASKYYNEKDFEIYNSLTDNSSEIECLFIERAKQLLKDDGVAGVILPSSILSNSGIYTKAREIILQYFDIIAITELGSNTFMATSTNTVVLFLRRRNNYKCVNLRSSVDRFLTDLQDVTLNGIEKPISKYASHVWEDITFYDYLTLLQKTPNQAIEASEIYKEYRNKIKTKTEKDFWDTVIETEKEKLYYFILTYPQKTVLVKTGEKEAEKRFLGYEFSNRRGGEGIHPIQRGKTIDECTQLFDENSFVNPEKASTCIYDAFNKDYSREINENLKENISRVNLVDMLTFDRATFEKNISTSVKKKVILSSKYQQTKIEEIFVEIKNGKDVYQSNKVGKYRVSRIESIANAEFDINATKWTNDKVADADFLKKGDILFSHINSVWYLGKTGFFDLDEKVVHGVNLLRFRPNTNIALPKYLYRIFKTKEFIEEVQKYAIKAANQASVNVKSVQFLKIPLPPKEIQEKIVAEIEVLEKKEQTAKENVASLKESIKNKYLSIKSSFEERTLSNEIEIIGGGTPSTDKSEYWDGNIPWLSIVDFKGDNRFVEHTEKKITEFGLKNSSTKLLNAGDIIISARGTVGELAQLKSSMAFNQSCYGIKAKKNIDSGYLYYALKFEIEQFKNNAYGAIFDTVTTKTFDLIKIPLPPLSEQQKIVSEIEKIETQINELKQQITKLPQQKEEILKKYL</sequence>
<reference evidence="8 9" key="1">
    <citation type="submission" date="2019-03" db="EMBL/GenBank/DDBJ databases">
        <title>Single cell metagenomics reveals metabolic interactions within the superorganism composed of flagellate Streblomastix strix and complex community of Bacteroidetes bacteria on its surface.</title>
        <authorList>
            <person name="Treitli S.C."/>
            <person name="Kolisko M."/>
            <person name="Husnik F."/>
            <person name="Keeling P."/>
            <person name="Hampl V."/>
        </authorList>
    </citation>
    <scope>NUCLEOTIDE SEQUENCE [LARGE SCALE GENOMIC DNA]</scope>
    <source>
        <strain evidence="8">St1</strain>
    </source>
</reference>
<dbReference type="InterPro" id="IPR044946">
    <property type="entry name" value="Restrct_endonuc_typeI_TRD_sf"/>
</dbReference>
<feature type="domain" description="Type I restriction modification DNA specificity" evidence="6">
    <location>
        <begin position="895"/>
        <end position="1062"/>
    </location>
</feature>
<evidence type="ECO:0000256" key="2">
    <source>
        <dbReference type="ARBA" id="ARBA00010923"/>
    </source>
</evidence>
<dbReference type="GO" id="GO:0008170">
    <property type="term" value="F:N-methyltransferase activity"/>
    <property type="evidence" value="ECO:0007669"/>
    <property type="project" value="InterPro"/>
</dbReference>
<evidence type="ECO:0000259" key="7">
    <source>
        <dbReference type="Pfam" id="PF02384"/>
    </source>
</evidence>
<dbReference type="GO" id="GO:0009007">
    <property type="term" value="F:site-specific DNA-methyltransferase (adenine-specific) activity"/>
    <property type="evidence" value="ECO:0007669"/>
    <property type="project" value="UniProtKB-EC"/>
</dbReference>
<dbReference type="PRINTS" id="PR00507">
    <property type="entry name" value="N12N6MTFRASE"/>
</dbReference>
<feature type="coiled-coil region" evidence="5">
    <location>
        <begin position="1234"/>
        <end position="1268"/>
    </location>
</feature>
<evidence type="ECO:0000256" key="1">
    <source>
        <dbReference type="ARBA" id="ARBA00006594"/>
    </source>
</evidence>
<dbReference type="Gene3D" id="3.90.220.20">
    <property type="entry name" value="DNA methylase specificity domains"/>
    <property type="match status" value="2"/>
</dbReference>
<dbReference type="Gene3D" id="3.40.50.150">
    <property type="entry name" value="Vaccinia Virus protein VP39"/>
    <property type="match status" value="1"/>
</dbReference>
<dbReference type="SUPFAM" id="SSF116734">
    <property type="entry name" value="DNA methylase specificity domain"/>
    <property type="match status" value="2"/>
</dbReference>
<name>A0A5M8NVV1_9BACT</name>
<dbReference type="Pfam" id="PF01420">
    <property type="entry name" value="Methylase_S"/>
    <property type="match status" value="2"/>
</dbReference>
<keyword evidence="8" id="KW-0808">Transferase</keyword>